<feature type="chain" id="PRO_5027595788" evidence="3">
    <location>
        <begin position="30"/>
        <end position="134"/>
    </location>
</feature>
<dbReference type="AlphaFoldDB" id="A0A6P8IF93"/>
<keyword evidence="2" id="KW-0812">Transmembrane</keyword>
<name>A0A6P8IF93_ACTTE</name>
<reference evidence="5" key="1">
    <citation type="submission" date="2025-08" db="UniProtKB">
        <authorList>
            <consortium name="RefSeq"/>
        </authorList>
    </citation>
    <scope>IDENTIFICATION</scope>
    <source>
        <tissue evidence="5">Tentacle</tissue>
    </source>
</reference>
<sequence length="134" mass="14413">MRSNQGSSYMRMVTVVVLVLFIVNQCSEGASSSSTSQPEMEKKLSDVETVSIFIGVGLTALYVLTITYLLYRADKRQKEGLSDELPCQSREQENLAADVQDDDANNATSSSSLSSITLSTGVLYSSPQAISGSN</sequence>
<evidence type="ECO:0000313" key="4">
    <source>
        <dbReference type="Proteomes" id="UP000515163"/>
    </source>
</evidence>
<feature type="signal peptide" evidence="3">
    <location>
        <begin position="1"/>
        <end position="29"/>
    </location>
</feature>
<feature type="region of interest" description="Disordered" evidence="1">
    <location>
        <begin position="79"/>
        <end position="113"/>
    </location>
</feature>
<organism evidence="4 5">
    <name type="scientific">Actinia tenebrosa</name>
    <name type="common">Australian red waratah sea anemone</name>
    <dbReference type="NCBI Taxonomy" id="6105"/>
    <lineage>
        <taxon>Eukaryota</taxon>
        <taxon>Metazoa</taxon>
        <taxon>Cnidaria</taxon>
        <taxon>Anthozoa</taxon>
        <taxon>Hexacorallia</taxon>
        <taxon>Actiniaria</taxon>
        <taxon>Actiniidae</taxon>
        <taxon>Actinia</taxon>
    </lineage>
</organism>
<evidence type="ECO:0000256" key="3">
    <source>
        <dbReference type="SAM" id="SignalP"/>
    </source>
</evidence>
<keyword evidence="2" id="KW-1133">Transmembrane helix</keyword>
<keyword evidence="4" id="KW-1185">Reference proteome</keyword>
<keyword evidence="2" id="KW-0472">Membrane</keyword>
<dbReference type="Proteomes" id="UP000515163">
    <property type="component" value="Unplaced"/>
</dbReference>
<accession>A0A6P8IF93</accession>
<dbReference type="GeneID" id="116300633"/>
<evidence type="ECO:0000256" key="1">
    <source>
        <dbReference type="SAM" id="MobiDB-lite"/>
    </source>
</evidence>
<evidence type="ECO:0000313" key="5">
    <source>
        <dbReference type="RefSeq" id="XP_031565397.1"/>
    </source>
</evidence>
<gene>
    <name evidence="5" type="primary">LOC116300633</name>
</gene>
<keyword evidence="3" id="KW-0732">Signal</keyword>
<dbReference type="InParanoid" id="A0A6P8IF93"/>
<dbReference type="KEGG" id="aten:116300633"/>
<feature type="transmembrane region" description="Helical" evidence="2">
    <location>
        <begin position="51"/>
        <end position="71"/>
    </location>
</feature>
<dbReference type="RefSeq" id="XP_031565397.1">
    <property type="nucleotide sequence ID" value="XM_031709537.1"/>
</dbReference>
<protein>
    <submittedName>
        <fullName evidence="5">Uncharacterized protein LOC116300633</fullName>
    </submittedName>
</protein>
<proteinExistence type="predicted"/>
<evidence type="ECO:0000256" key="2">
    <source>
        <dbReference type="SAM" id="Phobius"/>
    </source>
</evidence>